<dbReference type="OrthoDB" id="1089802at2"/>
<evidence type="ECO:0000313" key="2">
    <source>
        <dbReference type="Proteomes" id="UP000249819"/>
    </source>
</evidence>
<protein>
    <submittedName>
        <fullName evidence="1">Uncharacterized protein</fullName>
    </submittedName>
</protein>
<name>A0A327VW81_9BACT</name>
<dbReference type="Pfam" id="PF19635">
    <property type="entry name" value="DUF6138"/>
    <property type="match status" value="1"/>
</dbReference>
<comment type="caution">
    <text evidence="1">The sequence shown here is derived from an EMBL/GenBank/DDBJ whole genome shotgun (WGS) entry which is preliminary data.</text>
</comment>
<keyword evidence="2" id="KW-1185">Reference proteome</keyword>
<accession>A0A327VW81</accession>
<dbReference type="AlphaFoldDB" id="A0A327VW81"/>
<dbReference type="RefSeq" id="WP_111593208.1">
    <property type="nucleotide sequence ID" value="NZ_QLMA01000005.1"/>
</dbReference>
<evidence type="ECO:0000313" key="1">
    <source>
        <dbReference type="EMBL" id="RAJ80199.1"/>
    </source>
</evidence>
<proteinExistence type="predicted"/>
<organism evidence="1 2">
    <name type="scientific">Chitinophaga dinghuensis</name>
    <dbReference type="NCBI Taxonomy" id="1539050"/>
    <lineage>
        <taxon>Bacteria</taxon>
        <taxon>Pseudomonadati</taxon>
        <taxon>Bacteroidota</taxon>
        <taxon>Chitinophagia</taxon>
        <taxon>Chitinophagales</taxon>
        <taxon>Chitinophagaceae</taxon>
        <taxon>Chitinophaga</taxon>
    </lineage>
</organism>
<sequence>MNKEQETIAKDIAQAISSLIEKLNAKVDAATVVKRTTLQAGVFDFVRFEYKDGDIYLYSTDDDFSDADMHLEGIAVPGALTTPADVASLAQVLHEHLYPIIAAYDQLPILDYKLVVYGEILVGQTRVHIPEYVHISTSKKQLLQRNIQTYLNERVTNGNHPTKELESFFLSRHLLDETLRGPLEMPVIKSVFDKIQQLNKANKDGLKQHRYHQIKALRSWAEKQFLPTYYDISSNLFQGTTYTLKAAHPAASASLLELLLYTTVMMIRYEPNYTRPVGVRFAEIAGELGNTSAATLLHSGTGAYAPLKTDVVAIKANDILAVVEIHILQETADAYAQALQYLTQLLQQEFPRSYAIKLKSKVKQLLDIKKLGKKDTQRFFANALQYPTLYPLLEAYARVAFAEKFEWYTDVEDELCTMPGTYAVFGLGLTDDTWFPLVRDYMKQVDSEHQSVQNQFTIAFTAKFGVHLPTIPTLVSCLLACQEMKPLKEFVAFEQPENLGQLLAALKEQPDYNVEHVIALIWGSKQKLATAAKKKDAPPALQQLLALAGK</sequence>
<dbReference type="InterPro" id="IPR046136">
    <property type="entry name" value="DUF6138"/>
</dbReference>
<gene>
    <name evidence="1" type="ORF">CLV59_105307</name>
</gene>
<dbReference type="EMBL" id="QLMA01000005">
    <property type="protein sequence ID" value="RAJ80199.1"/>
    <property type="molecule type" value="Genomic_DNA"/>
</dbReference>
<reference evidence="1 2" key="1">
    <citation type="submission" date="2018-06" db="EMBL/GenBank/DDBJ databases">
        <title>Genomic Encyclopedia of Archaeal and Bacterial Type Strains, Phase II (KMG-II): from individual species to whole genera.</title>
        <authorList>
            <person name="Goeker M."/>
        </authorList>
    </citation>
    <scope>NUCLEOTIDE SEQUENCE [LARGE SCALE GENOMIC DNA]</scope>
    <source>
        <strain evidence="1 2">DSM 29821</strain>
    </source>
</reference>
<dbReference type="Proteomes" id="UP000249819">
    <property type="component" value="Unassembled WGS sequence"/>
</dbReference>